<dbReference type="Proteomes" id="UP001056436">
    <property type="component" value="Unassembled WGS sequence"/>
</dbReference>
<dbReference type="EMBL" id="SDAQ01000146">
    <property type="protein sequence ID" value="KAI3534331.1"/>
    <property type="molecule type" value="Genomic_DNA"/>
</dbReference>
<proteinExistence type="predicted"/>
<keyword evidence="3" id="KW-1185">Reference proteome</keyword>
<feature type="compositionally biased region" description="Polar residues" evidence="1">
    <location>
        <begin position="1"/>
        <end position="28"/>
    </location>
</feature>
<evidence type="ECO:0000313" key="3">
    <source>
        <dbReference type="Proteomes" id="UP001056436"/>
    </source>
</evidence>
<reference evidence="2" key="1">
    <citation type="submission" date="2019-01" db="EMBL/GenBank/DDBJ databases">
        <title>Colletotrichum abscissum LGMF1257.</title>
        <authorList>
            <person name="Baroncelli R."/>
        </authorList>
    </citation>
    <scope>NUCLEOTIDE SEQUENCE</scope>
    <source>
        <strain evidence="2">Ca142</strain>
    </source>
</reference>
<accession>A0A9P9X373</accession>
<feature type="region of interest" description="Disordered" evidence="1">
    <location>
        <begin position="60"/>
        <end position="81"/>
    </location>
</feature>
<feature type="region of interest" description="Disordered" evidence="1">
    <location>
        <begin position="1"/>
        <end position="44"/>
    </location>
</feature>
<comment type="caution">
    <text evidence="2">The sequence shown here is derived from an EMBL/GenBank/DDBJ whole genome shotgun (WGS) entry which is preliminary data.</text>
</comment>
<gene>
    <name evidence="2" type="ORF">CABS02_13287</name>
</gene>
<sequence>MLDTTTRQQQNRGGWHPTSSPPHLTQPRTHGKVHVPPAPPYGRSATYQWSTAEAISETLRPWGSLSPISTAPGSLRLPTAR</sequence>
<protein>
    <submittedName>
        <fullName evidence="2">Uncharacterized protein</fullName>
    </submittedName>
</protein>
<organism evidence="2 3">
    <name type="scientific">Colletotrichum abscissum</name>
    <dbReference type="NCBI Taxonomy" id="1671311"/>
    <lineage>
        <taxon>Eukaryota</taxon>
        <taxon>Fungi</taxon>
        <taxon>Dikarya</taxon>
        <taxon>Ascomycota</taxon>
        <taxon>Pezizomycotina</taxon>
        <taxon>Sordariomycetes</taxon>
        <taxon>Hypocreomycetidae</taxon>
        <taxon>Glomerellales</taxon>
        <taxon>Glomerellaceae</taxon>
        <taxon>Colletotrichum</taxon>
        <taxon>Colletotrichum acutatum species complex</taxon>
    </lineage>
</organism>
<evidence type="ECO:0000256" key="1">
    <source>
        <dbReference type="SAM" id="MobiDB-lite"/>
    </source>
</evidence>
<evidence type="ECO:0000313" key="2">
    <source>
        <dbReference type="EMBL" id="KAI3534331.1"/>
    </source>
</evidence>
<name>A0A9P9X373_9PEZI</name>
<dbReference type="AlphaFoldDB" id="A0A9P9X373"/>